<dbReference type="Gene3D" id="2.180.10.10">
    <property type="entry name" value="RHS repeat-associated core"/>
    <property type="match status" value="1"/>
</dbReference>
<dbReference type="EMBL" id="JAZHOG010000009">
    <property type="protein sequence ID" value="MEJ8568786.1"/>
    <property type="molecule type" value="Genomic_DNA"/>
</dbReference>
<sequence>MSWEPASGSLLAEVDYRYDALGNLTQKEDFASSYTYGQNAGPHAVTSVSLAGGGTVNYSYDPNGNLTGATGAHSTAITYDGFNKPLR</sequence>
<comment type="caution">
    <text evidence="1">The sequence shown here is derived from an EMBL/GenBank/DDBJ whole genome shotgun (WGS) entry which is preliminary data.</text>
</comment>
<evidence type="ECO:0008006" key="3">
    <source>
        <dbReference type="Google" id="ProtNLM"/>
    </source>
</evidence>
<accession>A0AAW9RGB0</accession>
<protein>
    <recommendedName>
        <fullName evidence="3">YD repeat-containing protein</fullName>
    </recommendedName>
</protein>
<dbReference type="InterPro" id="IPR031325">
    <property type="entry name" value="RHS_repeat"/>
</dbReference>
<keyword evidence="2" id="KW-1185">Reference proteome</keyword>
<proteinExistence type="predicted"/>
<dbReference type="InterPro" id="IPR006530">
    <property type="entry name" value="YD"/>
</dbReference>
<dbReference type="Proteomes" id="UP001359886">
    <property type="component" value="Unassembled WGS sequence"/>
</dbReference>
<dbReference type="AlphaFoldDB" id="A0AAW9RGB0"/>
<dbReference type="NCBIfam" id="TIGR01643">
    <property type="entry name" value="YD_repeat_2x"/>
    <property type="match status" value="1"/>
</dbReference>
<dbReference type="Pfam" id="PF05593">
    <property type="entry name" value="RHS_repeat"/>
    <property type="match status" value="1"/>
</dbReference>
<name>A0AAW9RGB0_9GAMM</name>
<evidence type="ECO:0000313" key="2">
    <source>
        <dbReference type="Proteomes" id="UP001359886"/>
    </source>
</evidence>
<evidence type="ECO:0000313" key="1">
    <source>
        <dbReference type="EMBL" id="MEJ8568786.1"/>
    </source>
</evidence>
<organism evidence="1 2">
    <name type="scientific">Elongatibacter sediminis</name>
    <dbReference type="NCBI Taxonomy" id="3119006"/>
    <lineage>
        <taxon>Bacteria</taxon>
        <taxon>Pseudomonadati</taxon>
        <taxon>Pseudomonadota</taxon>
        <taxon>Gammaproteobacteria</taxon>
        <taxon>Chromatiales</taxon>
        <taxon>Wenzhouxiangellaceae</taxon>
        <taxon>Elongatibacter</taxon>
    </lineage>
</organism>
<gene>
    <name evidence="1" type="ORF">V3330_14220</name>
</gene>
<reference evidence="1 2" key="1">
    <citation type="submission" date="2024-02" db="EMBL/GenBank/DDBJ databases">
        <title>A novel Wenzhouxiangellaceae bacterium, isolated from coastal sediments.</title>
        <authorList>
            <person name="Du Z.-J."/>
            <person name="Ye Y.-Q."/>
            <person name="Zhang X.-Y."/>
        </authorList>
    </citation>
    <scope>NUCLEOTIDE SEQUENCE [LARGE SCALE GENOMIC DNA]</scope>
    <source>
        <strain evidence="1 2">CH-27</strain>
    </source>
</reference>
<dbReference type="RefSeq" id="WP_354696107.1">
    <property type="nucleotide sequence ID" value="NZ_JAZHOG010000009.1"/>
</dbReference>